<comment type="caution">
    <text evidence="19">The sequence shown here is derived from an EMBL/GenBank/DDBJ whole genome shotgun (WGS) entry which is preliminary data.</text>
</comment>
<dbReference type="GO" id="GO:0008531">
    <property type="term" value="F:riboflavin kinase activity"/>
    <property type="evidence" value="ECO:0007669"/>
    <property type="project" value="InterPro"/>
</dbReference>
<comment type="pathway">
    <text evidence="3">Cofactor biosynthesis; FMN biosynthesis; FMN from riboflavin (CTP route): step 1/1.</text>
</comment>
<evidence type="ECO:0000256" key="16">
    <source>
        <dbReference type="ARBA" id="ARBA00033116"/>
    </source>
</evidence>
<name>A0A1J5T6M9_9ARCH</name>
<evidence type="ECO:0000256" key="13">
    <source>
        <dbReference type="ARBA" id="ARBA00022842"/>
    </source>
</evidence>
<comment type="cofactor">
    <cofactor evidence="1">
        <name>Mg(2+)</name>
        <dbReference type="ChEBI" id="CHEBI:18420"/>
    </cofactor>
</comment>
<dbReference type="Gene3D" id="1.10.10.10">
    <property type="entry name" value="Winged helix-like DNA-binding domain superfamily/Winged helix DNA-binding domain"/>
    <property type="match status" value="1"/>
</dbReference>
<dbReference type="InterPro" id="IPR023465">
    <property type="entry name" value="Riboflavin_kinase_dom_sf"/>
</dbReference>
<dbReference type="InterPro" id="IPR023602">
    <property type="entry name" value="Riboflavin_kinase_CTP-dep"/>
</dbReference>
<dbReference type="UniPathway" id="UPA00276">
    <property type="reaction ID" value="UER00929"/>
</dbReference>
<dbReference type="GO" id="GO:0000166">
    <property type="term" value="F:nucleotide binding"/>
    <property type="evidence" value="ECO:0007669"/>
    <property type="project" value="UniProtKB-KW"/>
</dbReference>
<gene>
    <name evidence="19" type="ORF">BD935_03100</name>
</gene>
<dbReference type="AlphaFoldDB" id="A0A1J5T6M9"/>
<dbReference type="STRING" id="1888995.BD935_03100"/>
<keyword evidence="7" id="KW-0285">Flavoprotein</keyword>
<evidence type="ECO:0000259" key="18">
    <source>
        <dbReference type="Pfam" id="PF01982"/>
    </source>
</evidence>
<comment type="function">
    <text evidence="2">Catalyzes the CTP-dependent phosphorylation of riboflavin (vitamin B2) to form flavin mononucleotide (FMN).</text>
</comment>
<evidence type="ECO:0000256" key="6">
    <source>
        <dbReference type="ARBA" id="ARBA00017394"/>
    </source>
</evidence>
<dbReference type="EC" id="2.7.1.161" evidence="5"/>
<dbReference type="InterPro" id="IPR039063">
    <property type="entry name" value="RibK_CTP-dep"/>
</dbReference>
<keyword evidence="11" id="KW-0547">Nucleotide-binding</keyword>
<evidence type="ECO:0000256" key="5">
    <source>
        <dbReference type="ARBA" id="ARBA00011987"/>
    </source>
</evidence>
<evidence type="ECO:0000256" key="10">
    <source>
        <dbReference type="ARBA" id="ARBA00022723"/>
    </source>
</evidence>
<evidence type="ECO:0000256" key="15">
    <source>
        <dbReference type="ARBA" id="ARBA00030544"/>
    </source>
</evidence>
<evidence type="ECO:0000256" key="4">
    <source>
        <dbReference type="ARBA" id="ARBA00006428"/>
    </source>
</evidence>
<comment type="catalytic activity">
    <reaction evidence="17">
        <text>riboflavin + CTP = CDP + FMN + H(+)</text>
        <dbReference type="Rhea" id="RHEA:25021"/>
        <dbReference type="ChEBI" id="CHEBI:15378"/>
        <dbReference type="ChEBI" id="CHEBI:37563"/>
        <dbReference type="ChEBI" id="CHEBI:57986"/>
        <dbReference type="ChEBI" id="CHEBI:58069"/>
        <dbReference type="ChEBI" id="CHEBI:58210"/>
        <dbReference type="EC" id="2.7.1.161"/>
    </reaction>
</comment>
<dbReference type="Gene3D" id="2.40.30.30">
    <property type="entry name" value="Riboflavin kinase-like"/>
    <property type="match status" value="1"/>
</dbReference>
<dbReference type="InterPro" id="IPR036390">
    <property type="entry name" value="WH_DNA-bd_sf"/>
</dbReference>
<accession>A0A1J5T6M9</accession>
<evidence type="ECO:0000313" key="20">
    <source>
        <dbReference type="Proteomes" id="UP000183080"/>
    </source>
</evidence>
<dbReference type="GO" id="GO:0009231">
    <property type="term" value="P:riboflavin biosynthetic process"/>
    <property type="evidence" value="ECO:0007669"/>
    <property type="project" value="InterPro"/>
</dbReference>
<evidence type="ECO:0000256" key="7">
    <source>
        <dbReference type="ARBA" id="ARBA00022630"/>
    </source>
</evidence>
<feature type="domain" description="Riboflavin kinase" evidence="18">
    <location>
        <begin position="99"/>
        <end position="221"/>
    </location>
</feature>
<reference evidence="19 20" key="1">
    <citation type="submission" date="2016-08" db="EMBL/GenBank/DDBJ databases">
        <title>New Insights into Marine Group III Euryarchaeota, from dark to light.</title>
        <authorList>
            <person name="Haro-Moreno J.M."/>
            <person name="Rodriguez-Valera F."/>
            <person name="Lopez-Garcia P."/>
            <person name="Moreira D."/>
            <person name="Martin-Cuadrado A.B."/>
        </authorList>
    </citation>
    <scope>NUCLEOTIDE SEQUENCE [LARGE SCALE GENOMIC DNA]</scope>
    <source>
        <strain evidence="19">CG-Epi1</strain>
    </source>
</reference>
<evidence type="ECO:0000313" key="19">
    <source>
        <dbReference type="EMBL" id="OIR16546.1"/>
    </source>
</evidence>
<dbReference type="PANTHER" id="PTHR40706:SF1">
    <property type="entry name" value="RIBOFLAVIN KINASE"/>
    <property type="match status" value="1"/>
</dbReference>
<dbReference type="PANTHER" id="PTHR40706">
    <property type="entry name" value="RIBOFLAVIN KINASE"/>
    <property type="match status" value="1"/>
</dbReference>
<keyword evidence="8" id="KW-0288">FMN</keyword>
<evidence type="ECO:0000256" key="1">
    <source>
        <dbReference type="ARBA" id="ARBA00001946"/>
    </source>
</evidence>
<evidence type="ECO:0000256" key="14">
    <source>
        <dbReference type="ARBA" id="ARBA00029789"/>
    </source>
</evidence>
<comment type="similarity">
    <text evidence="4">Belongs to the archaeal riboflavin kinase family.</text>
</comment>
<evidence type="ECO:0000256" key="9">
    <source>
        <dbReference type="ARBA" id="ARBA00022679"/>
    </source>
</evidence>
<keyword evidence="12" id="KW-0418">Kinase</keyword>
<dbReference type="InterPro" id="IPR036388">
    <property type="entry name" value="WH-like_DNA-bd_sf"/>
</dbReference>
<evidence type="ECO:0000256" key="17">
    <source>
        <dbReference type="ARBA" id="ARBA00047857"/>
    </source>
</evidence>
<dbReference type="GO" id="GO:0009398">
    <property type="term" value="P:FMN biosynthetic process"/>
    <property type="evidence" value="ECO:0007669"/>
    <property type="project" value="UniProtKB-UniPathway"/>
</dbReference>
<keyword evidence="10" id="KW-0479">Metal-binding</keyword>
<dbReference type="SUPFAM" id="SSF46785">
    <property type="entry name" value="Winged helix' DNA-binding domain"/>
    <property type="match status" value="1"/>
</dbReference>
<dbReference type="SUPFAM" id="SSF82114">
    <property type="entry name" value="Riboflavin kinase-like"/>
    <property type="match status" value="1"/>
</dbReference>
<evidence type="ECO:0000256" key="2">
    <source>
        <dbReference type="ARBA" id="ARBA00003072"/>
    </source>
</evidence>
<protein>
    <recommendedName>
        <fullName evidence="6">Riboflavin kinase</fullName>
        <ecNumber evidence="5">2.7.1.161</ecNumber>
    </recommendedName>
    <alternativeName>
        <fullName evidence="15">CTP-dependent riboflavin kinase</fullName>
    </alternativeName>
    <alternativeName>
        <fullName evidence="16">CTP:riboflavin 5'-phosphotransferase</fullName>
    </alternativeName>
    <alternativeName>
        <fullName evidence="14">Flavokinase</fullName>
    </alternativeName>
</protein>
<keyword evidence="13" id="KW-0460">Magnesium</keyword>
<dbReference type="Pfam" id="PF01982">
    <property type="entry name" value="CTP-dep_RFKase"/>
    <property type="match status" value="1"/>
</dbReference>
<keyword evidence="9" id="KW-0808">Transferase</keyword>
<evidence type="ECO:0000256" key="3">
    <source>
        <dbReference type="ARBA" id="ARBA00005219"/>
    </source>
</evidence>
<sequence>MKPSLLSALKFIALQGGTRHSVHISSTALAEMLDISQQSASRKLIELENSNYIDRKLAQGGQIVGIKSSGITALKKEFTEYQLIFGNLDKVKINGILEKGLGEGGYYISKEGYMKQFKKILSWTPYKGTFNIRLDESQVPKIEAIKAAEGILIEGFEQEGRSFGKAWIFKCTLKGNGNLIEKAAIIAPKRTHYKNVVELISPHFIREKLNATDGDSFEVDVEL</sequence>
<evidence type="ECO:0000256" key="11">
    <source>
        <dbReference type="ARBA" id="ARBA00022741"/>
    </source>
</evidence>
<organism evidence="19 20">
    <name type="scientific">Marine Group III euryarchaeote CG-Epi1</name>
    <dbReference type="NCBI Taxonomy" id="1888995"/>
    <lineage>
        <taxon>Archaea</taxon>
        <taxon>Methanobacteriati</taxon>
        <taxon>Thermoplasmatota</taxon>
        <taxon>Thermoplasmata</taxon>
        <taxon>Candidatus Thermoprofundales</taxon>
    </lineage>
</organism>
<proteinExistence type="inferred from homology"/>
<dbReference type="EMBL" id="MIZA01000024">
    <property type="protein sequence ID" value="OIR16546.1"/>
    <property type="molecule type" value="Genomic_DNA"/>
</dbReference>
<evidence type="ECO:0000256" key="12">
    <source>
        <dbReference type="ARBA" id="ARBA00022777"/>
    </source>
</evidence>
<dbReference type="GO" id="GO:0046872">
    <property type="term" value="F:metal ion binding"/>
    <property type="evidence" value="ECO:0007669"/>
    <property type="project" value="UniProtKB-KW"/>
</dbReference>
<dbReference type="Proteomes" id="UP000183080">
    <property type="component" value="Unassembled WGS sequence"/>
</dbReference>
<evidence type="ECO:0000256" key="8">
    <source>
        <dbReference type="ARBA" id="ARBA00022643"/>
    </source>
</evidence>